<keyword evidence="1" id="KW-0472">Membrane</keyword>
<organism evidence="2">
    <name type="scientific">uncultured Caudovirales phage</name>
    <dbReference type="NCBI Taxonomy" id="2100421"/>
    <lineage>
        <taxon>Viruses</taxon>
        <taxon>Duplodnaviria</taxon>
        <taxon>Heunggongvirae</taxon>
        <taxon>Uroviricota</taxon>
        <taxon>Caudoviricetes</taxon>
        <taxon>Peduoviridae</taxon>
        <taxon>Maltschvirus</taxon>
        <taxon>Maltschvirus maltsch</taxon>
    </lineage>
</organism>
<gene>
    <name evidence="2" type="ORF">UFOVP601_37</name>
</gene>
<proteinExistence type="predicted"/>
<evidence type="ECO:0000256" key="1">
    <source>
        <dbReference type="SAM" id="Phobius"/>
    </source>
</evidence>
<evidence type="ECO:0000313" key="2">
    <source>
        <dbReference type="EMBL" id="CAB4151837.1"/>
    </source>
</evidence>
<accession>A0A6J5N0K0</accession>
<reference evidence="2" key="1">
    <citation type="submission" date="2020-04" db="EMBL/GenBank/DDBJ databases">
        <authorList>
            <person name="Chiriac C."/>
            <person name="Salcher M."/>
            <person name="Ghai R."/>
            <person name="Kavagutti S V."/>
        </authorList>
    </citation>
    <scope>NUCLEOTIDE SEQUENCE</scope>
</reference>
<feature type="transmembrane region" description="Helical" evidence="1">
    <location>
        <begin position="32"/>
        <end position="54"/>
    </location>
</feature>
<dbReference type="EMBL" id="LR796569">
    <property type="protein sequence ID" value="CAB4151837.1"/>
    <property type="molecule type" value="Genomic_DNA"/>
</dbReference>
<protein>
    <submittedName>
        <fullName evidence="2">Uncharacterized protein</fullName>
    </submittedName>
</protein>
<keyword evidence="1" id="KW-0812">Transmembrane</keyword>
<sequence length="57" mass="6038">MSCGGPCNQGRKKCPTPAACMIEEHEVDHRGLLFDCVIAIALTACILGVCYIVALMA</sequence>
<name>A0A6J5N0K0_9CAUD</name>
<keyword evidence="1" id="KW-1133">Transmembrane helix</keyword>